<gene>
    <name evidence="2" type="ORF">CSOL1703_00002447</name>
</gene>
<evidence type="ECO:0000313" key="3">
    <source>
        <dbReference type="Proteomes" id="UP000775872"/>
    </source>
</evidence>
<reference evidence="2" key="1">
    <citation type="submission" date="2021-10" db="EMBL/GenBank/DDBJ databases">
        <authorList>
            <person name="Piombo E."/>
        </authorList>
    </citation>
    <scope>NUCLEOTIDE SEQUENCE</scope>
</reference>
<dbReference type="Proteomes" id="UP000775872">
    <property type="component" value="Unassembled WGS sequence"/>
</dbReference>
<dbReference type="OrthoDB" id="5152669at2759"/>
<feature type="region of interest" description="Disordered" evidence="1">
    <location>
        <begin position="126"/>
        <end position="148"/>
    </location>
</feature>
<accession>A0A9N9Z6W8</accession>
<organism evidence="2 3">
    <name type="scientific">Clonostachys solani</name>
    <dbReference type="NCBI Taxonomy" id="160281"/>
    <lineage>
        <taxon>Eukaryota</taxon>
        <taxon>Fungi</taxon>
        <taxon>Dikarya</taxon>
        <taxon>Ascomycota</taxon>
        <taxon>Pezizomycotina</taxon>
        <taxon>Sordariomycetes</taxon>
        <taxon>Hypocreomycetidae</taxon>
        <taxon>Hypocreales</taxon>
        <taxon>Bionectriaceae</taxon>
        <taxon>Clonostachys</taxon>
    </lineage>
</organism>
<protein>
    <submittedName>
        <fullName evidence="2">Uncharacterized protein</fullName>
    </submittedName>
</protein>
<sequence>MVTFTSSSGSAPARSSYREELAKLRESKTLTKELILECVETLLPQDPVYTLAVKNWYFLDQKSRSYLAKALGPDEDFPYINDHLILATEPTQSSGVYCHFEELVASGMLKPPSGYTNLNDSASSDAAVRAAPSEIHPAGSSHSPAKSSVFAPLPPSPTFSPESPGIYWKSLPPTPNIHPQPVGENQNTKPASGNFFGQRDPLSFRDQHSITGVKTPGKAQTVASGGGLFGARESSGTSIANLPLPGTPLTRLDLWS</sequence>
<evidence type="ECO:0000313" key="2">
    <source>
        <dbReference type="EMBL" id="CAH0050475.1"/>
    </source>
</evidence>
<keyword evidence="3" id="KW-1185">Reference proteome</keyword>
<proteinExistence type="predicted"/>
<evidence type="ECO:0000256" key="1">
    <source>
        <dbReference type="SAM" id="MobiDB-lite"/>
    </source>
</evidence>
<name>A0A9N9Z6W8_9HYPO</name>
<comment type="caution">
    <text evidence="2">The sequence shown here is derived from an EMBL/GenBank/DDBJ whole genome shotgun (WGS) entry which is preliminary data.</text>
</comment>
<dbReference type="EMBL" id="CABFOC020000035">
    <property type="protein sequence ID" value="CAH0050475.1"/>
    <property type="molecule type" value="Genomic_DNA"/>
</dbReference>
<dbReference type="AlphaFoldDB" id="A0A9N9Z6W8"/>